<feature type="domain" description="GST C-terminal" evidence="2">
    <location>
        <begin position="146"/>
        <end position="272"/>
    </location>
</feature>
<organism evidence="3 4">
    <name type="scientific">Panagrellus redivivus</name>
    <name type="common">Microworm</name>
    <dbReference type="NCBI Taxonomy" id="6233"/>
    <lineage>
        <taxon>Eukaryota</taxon>
        <taxon>Metazoa</taxon>
        <taxon>Ecdysozoa</taxon>
        <taxon>Nematoda</taxon>
        <taxon>Chromadorea</taxon>
        <taxon>Rhabditida</taxon>
        <taxon>Tylenchina</taxon>
        <taxon>Panagrolaimomorpha</taxon>
        <taxon>Panagrolaimoidea</taxon>
        <taxon>Panagrolaimidae</taxon>
        <taxon>Panagrellus</taxon>
    </lineage>
</organism>
<keyword evidence="3" id="KW-1185">Reference proteome</keyword>
<reference evidence="4" key="2">
    <citation type="submission" date="2020-10" db="UniProtKB">
        <authorList>
            <consortium name="WormBaseParasite"/>
        </authorList>
    </citation>
    <scope>IDENTIFICATION</scope>
</reference>
<dbReference type="InterPro" id="IPR050931">
    <property type="entry name" value="Mito_Protein_Transport_Metaxin"/>
</dbReference>
<dbReference type="InterPro" id="IPR036282">
    <property type="entry name" value="Glutathione-S-Trfase_C_sf"/>
</dbReference>
<dbReference type="AlphaFoldDB" id="A0A7E4WD48"/>
<dbReference type="SUPFAM" id="SSF52833">
    <property type="entry name" value="Thioredoxin-like"/>
    <property type="match status" value="1"/>
</dbReference>
<dbReference type="Pfam" id="PF17172">
    <property type="entry name" value="GST_N_4"/>
    <property type="match status" value="1"/>
</dbReference>
<dbReference type="PANTHER" id="PTHR12289:SF32">
    <property type="entry name" value="GST_C_6 DOMAIN-CONTAINING PROTEIN"/>
    <property type="match status" value="1"/>
</dbReference>
<dbReference type="SFLD" id="SFLDS00019">
    <property type="entry name" value="Glutathione_Transferase_(cytos"/>
    <property type="match status" value="1"/>
</dbReference>
<dbReference type="Proteomes" id="UP000492821">
    <property type="component" value="Unassembled WGS sequence"/>
</dbReference>
<dbReference type="InterPro" id="IPR012336">
    <property type="entry name" value="Thioredoxin-like_fold"/>
</dbReference>
<accession>A0A7E4WD48</accession>
<dbReference type="WBParaSite" id="Pan_g9423.t1">
    <property type="protein sequence ID" value="Pan_g9423.t1"/>
    <property type="gene ID" value="Pan_g9423"/>
</dbReference>
<proteinExistence type="inferred from homology"/>
<protein>
    <submittedName>
        <fullName evidence="4">GST C-terminal domain-containing protein</fullName>
    </submittedName>
</protein>
<name>A0A7E4WD48_PANRE</name>
<comment type="similarity">
    <text evidence="1">Belongs to the FAX family.</text>
</comment>
<dbReference type="InterPro" id="IPR036249">
    <property type="entry name" value="Thioredoxin-like_sf"/>
</dbReference>
<dbReference type="InterPro" id="IPR033468">
    <property type="entry name" value="Metaxin_GST"/>
</dbReference>
<dbReference type="Pfam" id="PF17171">
    <property type="entry name" value="GST_C_6"/>
    <property type="match status" value="1"/>
</dbReference>
<dbReference type="SFLD" id="SFLDG01200">
    <property type="entry name" value="SUF1.1"/>
    <property type="match status" value="1"/>
</dbReference>
<dbReference type="Gene3D" id="1.20.1050.10">
    <property type="match status" value="1"/>
</dbReference>
<dbReference type="SFLD" id="SFLDG01180">
    <property type="entry name" value="SUF1"/>
    <property type="match status" value="1"/>
</dbReference>
<dbReference type="PROSITE" id="PS50405">
    <property type="entry name" value="GST_CTER"/>
    <property type="match status" value="1"/>
</dbReference>
<evidence type="ECO:0000259" key="2">
    <source>
        <dbReference type="PROSITE" id="PS50405"/>
    </source>
</evidence>
<dbReference type="InterPro" id="IPR040079">
    <property type="entry name" value="Glutathione_S-Trfase"/>
</dbReference>
<evidence type="ECO:0000313" key="3">
    <source>
        <dbReference type="Proteomes" id="UP000492821"/>
    </source>
</evidence>
<dbReference type="InterPro" id="IPR026928">
    <property type="entry name" value="FAX/IsoI-like"/>
</dbReference>
<dbReference type="InterPro" id="IPR010987">
    <property type="entry name" value="Glutathione-S-Trfase_C-like"/>
</dbReference>
<sequence length="272" mass="30998">MFLTLLVGAIVVAGLLYKFLSSSKPRQLSKQDWKQDVVYLFQFKRSPNLPNVSPYCIKIESFLRAHNIEYEVIGDNFQRSSKGLLPFIELNGEEIADSELILPALIKKFKIQKNLTAERKAALRGFGRTFDLEIYLINLKYKSAVPEFLQYCVDGIPSFVFPILLPYLNYAFNKKINASGYGAHTPLELTEILERDLEAAEVLLGDRKYFGGDTFSIADASVYGHLAAIYLVPSPTPTSDLIRQRYPQLKRYIENTSQELFADIVKKHEKDN</sequence>
<dbReference type="SUPFAM" id="SSF47616">
    <property type="entry name" value="GST C-terminal domain-like"/>
    <property type="match status" value="1"/>
</dbReference>
<evidence type="ECO:0000313" key="4">
    <source>
        <dbReference type="WBParaSite" id="Pan_g9423.t1"/>
    </source>
</evidence>
<reference evidence="3" key="1">
    <citation type="journal article" date="2013" name="Genetics">
        <title>The draft genome and transcriptome of Panagrellus redivivus are shaped by the harsh demands of a free-living lifestyle.</title>
        <authorList>
            <person name="Srinivasan J."/>
            <person name="Dillman A.R."/>
            <person name="Macchietto M.G."/>
            <person name="Heikkinen L."/>
            <person name="Lakso M."/>
            <person name="Fracchia K.M."/>
            <person name="Antoshechkin I."/>
            <person name="Mortazavi A."/>
            <person name="Wong G."/>
            <person name="Sternberg P.W."/>
        </authorList>
    </citation>
    <scope>NUCLEOTIDE SEQUENCE [LARGE SCALE GENOMIC DNA]</scope>
    <source>
        <strain evidence="3">MT8872</strain>
    </source>
</reference>
<dbReference type="GO" id="GO:0005737">
    <property type="term" value="C:cytoplasm"/>
    <property type="evidence" value="ECO:0007669"/>
    <property type="project" value="TreeGrafter"/>
</dbReference>
<dbReference type="CDD" id="cd03193">
    <property type="entry name" value="GST_C_Metaxin"/>
    <property type="match status" value="1"/>
</dbReference>
<dbReference type="PANTHER" id="PTHR12289">
    <property type="entry name" value="METAXIN RELATED"/>
    <property type="match status" value="1"/>
</dbReference>
<evidence type="ECO:0000256" key="1">
    <source>
        <dbReference type="ARBA" id="ARBA00006475"/>
    </source>
</evidence>
<dbReference type="CDD" id="cd03080">
    <property type="entry name" value="GST_N_Metaxin_like"/>
    <property type="match status" value="1"/>
</dbReference>